<reference evidence="1 2" key="1">
    <citation type="submission" date="2023-05" db="EMBL/GenBank/DDBJ databases">
        <title>Sequencing and Assembly of Streptomyces sp. NP73.</title>
        <authorList>
            <person name="Konwar A.N."/>
            <person name="Saikia K."/>
            <person name="Thakur D."/>
        </authorList>
    </citation>
    <scope>NUCLEOTIDE SEQUENCE [LARGE SCALE GENOMIC DNA]</scope>
    <source>
        <strain evidence="1 2">NP73</strain>
    </source>
</reference>
<evidence type="ECO:0008006" key="3">
    <source>
        <dbReference type="Google" id="ProtNLM"/>
    </source>
</evidence>
<sequence>MPPSETIHYVDRSDILPGRLEDAKAAMRELAAFVETVEPQLLAYHFHVDRAGSTMSLVAVHPDAASLELHLELGGPRFRAFVPLIRMRSIDVYGDPGPSVMDRLRAKAALLGDGTVTAHTRVAGFTR</sequence>
<dbReference type="Gene3D" id="3.30.70.100">
    <property type="match status" value="1"/>
</dbReference>
<name>A0ABT7H1S6_9ACTN</name>
<proteinExistence type="predicted"/>
<organism evidence="1 2">
    <name type="scientific">Streptomyces katrae</name>
    <dbReference type="NCBI Taxonomy" id="68223"/>
    <lineage>
        <taxon>Bacteria</taxon>
        <taxon>Bacillati</taxon>
        <taxon>Actinomycetota</taxon>
        <taxon>Actinomycetes</taxon>
        <taxon>Kitasatosporales</taxon>
        <taxon>Streptomycetaceae</taxon>
        <taxon>Streptomyces</taxon>
    </lineage>
</organism>
<keyword evidence="2" id="KW-1185">Reference proteome</keyword>
<evidence type="ECO:0000313" key="2">
    <source>
        <dbReference type="Proteomes" id="UP001223390"/>
    </source>
</evidence>
<dbReference type="RefSeq" id="WP_285345321.1">
    <property type="nucleotide sequence ID" value="NZ_JASITI010000044.1"/>
</dbReference>
<dbReference type="EMBL" id="JASITI010000044">
    <property type="protein sequence ID" value="MDK9499441.1"/>
    <property type="molecule type" value="Genomic_DNA"/>
</dbReference>
<protein>
    <recommendedName>
        <fullName evidence="3">ABM domain-containing protein</fullName>
    </recommendedName>
</protein>
<dbReference type="Proteomes" id="UP001223390">
    <property type="component" value="Unassembled WGS sequence"/>
</dbReference>
<dbReference type="InterPro" id="IPR011008">
    <property type="entry name" value="Dimeric_a/b-barrel"/>
</dbReference>
<evidence type="ECO:0000313" key="1">
    <source>
        <dbReference type="EMBL" id="MDK9499441.1"/>
    </source>
</evidence>
<accession>A0ABT7H1S6</accession>
<gene>
    <name evidence="1" type="ORF">QEZ40_004862</name>
</gene>
<comment type="caution">
    <text evidence="1">The sequence shown here is derived from an EMBL/GenBank/DDBJ whole genome shotgun (WGS) entry which is preliminary data.</text>
</comment>
<dbReference type="SUPFAM" id="SSF54909">
    <property type="entry name" value="Dimeric alpha+beta barrel"/>
    <property type="match status" value="1"/>
</dbReference>